<proteinExistence type="predicted"/>
<evidence type="ECO:0000313" key="2">
    <source>
        <dbReference type="Proteomes" id="UP001221597"/>
    </source>
</evidence>
<dbReference type="EMBL" id="CP121671">
    <property type="protein sequence ID" value="WFT76541.1"/>
    <property type="molecule type" value="Genomic_DNA"/>
</dbReference>
<evidence type="ECO:0008006" key="3">
    <source>
        <dbReference type="Google" id="ProtNLM"/>
    </source>
</evidence>
<dbReference type="Proteomes" id="UP001221597">
    <property type="component" value="Chromosome"/>
</dbReference>
<protein>
    <recommendedName>
        <fullName evidence="3">YrzI family small protein</fullName>
    </recommendedName>
</protein>
<accession>A0ABY8J6F8</accession>
<name>A0ABY8J6F8_9BACI</name>
<reference evidence="1 2" key="1">
    <citation type="submission" date="2023-04" db="EMBL/GenBank/DDBJ databases">
        <title>Genome sequence of Halobacillus naozhouensis KACC 21980.</title>
        <authorList>
            <person name="Kim S."/>
            <person name="Heo J."/>
            <person name="Kwon S.-W."/>
        </authorList>
    </citation>
    <scope>NUCLEOTIDE SEQUENCE [LARGE SCALE GENOMIC DNA]</scope>
    <source>
        <strain evidence="1 2">KCTC 13234</strain>
    </source>
</reference>
<keyword evidence="2" id="KW-1185">Reference proteome</keyword>
<sequence>MRINMIIFTISIEKRVADWRDDVERNKCQRIHRKIEENKRKHLYI</sequence>
<gene>
    <name evidence="1" type="ORF">P9989_09330</name>
</gene>
<dbReference type="RefSeq" id="WP_283078492.1">
    <property type="nucleotide sequence ID" value="NZ_CP121671.1"/>
</dbReference>
<organism evidence="1 2">
    <name type="scientific">Halobacillus naozhouensis</name>
    <dbReference type="NCBI Taxonomy" id="554880"/>
    <lineage>
        <taxon>Bacteria</taxon>
        <taxon>Bacillati</taxon>
        <taxon>Bacillota</taxon>
        <taxon>Bacilli</taxon>
        <taxon>Bacillales</taxon>
        <taxon>Bacillaceae</taxon>
        <taxon>Halobacillus</taxon>
    </lineage>
</organism>
<evidence type="ECO:0000313" key="1">
    <source>
        <dbReference type="EMBL" id="WFT76541.1"/>
    </source>
</evidence>